<evidence type="ECO:0000313" key="5">
    <source>
        <dbReference type="Proteomes" id="UP001597480"/>
    </source>
</evidence>
<protein>
    <submittedName>
        <fullName evidence="4">DUF3347 domain-containing protein</fullName>
    </submittedName>
</protein>
<reference evidence="5" key="1">
    <citation type="journal article" date="2019" name="Int. J. Syst. Evol. Microbiol.">
        <title>The Global Catalogue of Microorganisms (GCM) 10K type strain sequencing project: providing services to taxonomists for standard genome sequencing and annotation.</title>
        <authorList>
            <consortium name="The Broad Institute Genomics Platform"/>
            <consortium name="The Broad Institute Genome Sequencing Center for Infectious Disease"/>
            <person name="Wu L."/>
            <person name="Ma J."/>
        </authorList>
    </citation>
    <scope>NUCLEOTIDE SEQUENCE [LARGE SCALE GENOMIC DNA]</scope>
    <source>
        <strain evidence="5">KCTC 42107</strain>
    </source>
</reference>
<keyword evidence="2" id="KW-0732">Signal</keyword>
<feature type="domain" description="HMA" evidence="3">
    <location>
        <begin position="27"/>
        <end position="92"/>
    </location>
</feature>
<dbReference type="Gene3D" id="3.30.70.100">
    <property type="match status" value="1"/>
</dbReference>
<dbReference type="InterPro" id="IPR036163">
    <property type="entry name" value="HMA_dom_sf"/>
</dbReference>
<evidence type="ECO:0000313" key="4">
    <source>
        <dbReference type="EMBL" id="MFD2602966.1"/>
    </source>
</evidence>
<keyword evidence="5" id="KW-1185">Reference proteome</keyword>
<evidence type="ECO:0000259" key="3">
    <source>
        <dbReference type="PROSITE" id="PS50846"/>
    </source>
</evidence>
<organism evidence="4 5">
    <name type="scientific">Flavobacterium suzhouense</name>
    <dbReference type="NCBI Taxonomy" id="1529638"/>
    <lineage>
        <taxon>Bacteria</taxon>
        <taxon>Pseudomonadati</taxon>
        <taxon>Bacteroidota</taxon>
        <taxon>Flavobacteriia</taxon>
        <taxon>Flavobacteriales</taxon>
        <taxon>Flavobacteriaceae</taxon>
        <taxon>Flavobacterium</taxon>
    </lineage>
</organism>
<dbReference type="Proteomes" id="UP001597480">
    <property type="component" value="Unassembled WGS sequence"/>
</dbReference>
<dbReference type="RefSeq" id="WP_379821492.1">
    <property type="nucleotide sequence ID" value="NZ_JBHUMD010000026.1"/>
</dbReference>
<gene>
    <name evidence="4" type="ORF">ACFSR3_12935</name>
</gene>
<feature type="chain" id="PRO_5045379992" evidence="2">
    <location>
        <begin position="23"/>
        <end position="281"/>
    </location>
</feature>
<dbReference type="InterPro" id="IPR006121">
    <property type="entry name" value="HMA_dom"/>
</dbReference>
<sequence length="281" mass="30856">MSLYKKLMVSAFALASTFNIQAQIKNAQTVTAKVSGNCGMCQSTIEKAGSIKKESQVKWDKDTQLATITYDSKKTNPEQVLKKIALTGYDNEKFLAPKEVYNNLHGCCQYERTQGAEGSKGDEHSEAAEQNSTETVSQSKELLPVITSYLNLQQALVKSDPKQAATAARELDKVIKGVPMASLKANQHKVWMQVKDKLAANAKGIAGTSDLKKQRTLFAGLSESMYALAKTADLSQPLYYNNCPMFNEGKGANWLSQEKGIKNPYYGSQMLTCGKTIETIK</sequence>
<dbReference type="InterPro" id="IPR021782">
    <property type="entry name" value="DUF3347"/>
</dbReference>
<evidence type="ECO:0000256" key="1">
    <source>
        <dbReference type="SAM" id="MobiDB-lite"/>
    </source>
</evidence>
<comment type="caution">
    <text evidence="4">The sequence shown here is derived from an EMBL/GenBank/DDBJ whole genome shotgun (WGS) entry which is preliminary data.</text>
</comment>
<proteinExistence type="predicted"/>
<feature type="signal peptide" evidence="2">
    <location>
        <begin position="1"/>
        <end position="22"/>
    </location>
</feature>
<dbReference type="PROSITE" id="PS50846">
    <property type="entry name" value="HMA_2"/>
    <property type="match status" value="1"/>
</dbReference>
<accession>A0ABW5NW55</accession>
<dbReference type="SUPFAM" id="SSF55008">
    <property type="entry name" value="HMA, heavy metal-associated domain"/>
    <property type="match status" value="1"/>
</dbReference>
<dbReference type="Pfam" id="PF11827">
    <property type="entry name" value="DUF3347"/>
    <property type="match status" value="1"/>
</dbReference>
<dbReference type="EMBL" id="JBHUMD010000026">
    <property type="protein sequence ID" value="MFD2602966.1"/>
    <property type="molecule type" value="Genomic_DNA"/>
</dbReference>
<evidence type="ECO:0000256" key="2">
    <source>
        <dbReference type="SAM" id="SignalP"/>
    </source>
</evidence>
<name>A0ABW5NW55_9FLAO</name>
<feature type="region of interest" description="Disordered" evidence="1">
    <location>
        <begin position="114"/>
        <end position="136"/>
    </location>
</feature>